<protein>
    <recommendedName>
        <fullName evidence="1">OmpA-like domain-containing protein</fullName>
    </recommendedName>
</protein>
<dbReference type="SUPFAM" id="SSF103088">
    <property type="entry name" value="OmpA-like"/>
    <property type="match status" value="1"/>
</dbReference>
<comment type="caution">
    <text evidence="2">The sequence shown here is derived from an EMBL/GenBank/DDBJ whole genome shotgun (WGS) entry which is preliminary data.</text>
</comment>
<feature type="non-terminal residue" evidence="2">
    <location>
        <position position="252"/>
    </location>
</feature>
<sequence>MSSKSKVVFSLLCVVLLATSVAFAQSEDIEWGKDHPLISRFPGSVIKHYDVKKFDEYILPLGKLDENKKLSKSQRLEGKITRIQYKAPEDRSTFEIYRNYELALKKAGFDILFAGTERELGWRWTGQLYEHINDLRSDAGIEIQSEEDFRYLSAKLSSPEGDVYVSFCVSLGFWRWPVIQLDVIEVKPMETGLVTVNADALAKDIARTGHVAVYGIYFDTDKADVKPESEPVLKKIAKLLQQNHKLKLYVVG</sequence>
<dbReference type="EMBL" id="BARU01025433">
    <property type="protein sequence ID" value="GAH66372.1"/>
    <property type="molecule type" value="Genomic_DNA"/>
</dbReference>
<dbReference type="InterPro" id="IPR006665">
    <property type="entry name" value="OmpA-like"/>
</dbReference>
<organism evidence="2">
    <name type="scientific">marine sediment metagenome</name>
    <dbReference type="NCBI Taxonomy" id="412755"/>
    <lineage>
        <taxon>unclassified sequences</taxon>
        <taxon>metagenomes</taxon>
        <taxon>ecological metagenomes</taxon>
    </lineage>
</organism>
<dbReference type="PROSITE" id="PS51123">
    <property type="entry name" value="OMPA_2"/>
    <property type="match status" value="1"/>
</dbReference>
<dbReference type="InterPro" id="IPR036737">
    <property type="entry name" value="OmpA-like_sf"/>
</dbReference>
<accession>X1HAF9</accession>
<evidence type="ECO:0000259" key="1">
    <source>
        <dbReference type="PROSITE" id="PS51123"/>
    </source>
</evidence>
<gene>
    <name evidence="2" type="ORF">S03H2_40976</name>
</gene>
<reference evidence="2" key="1">
    <citation type="journal article" date="2014" name="Front. Microbiol.">
        <title>High frequency of phylogenetically diverse reductive dehalogenase-homologous genes in deep subseafloor sedimentary metagenomes.</title>
        <authorList>
            <person name="Kawai M."/>
            <person name="Futagami T."/>
            <person name="Toyoda A."/>
            <person name="Takaki Y."/>
            <person name="Nishi S."/>
            <person name="Hori S."/>
            <person name="Arai W."/>
            <person name="Tsubouchi T."/>
            <person name="Morono Y."/>
            <person name="Uchiyama I."/>
            <person name="Ito T."/>
            <person name="Fujiyama A."/>
            <person name="Inagaki F."/>
            <person name="Takami H."/>
        </authorList>
    </citation>
    <scope>NUCLEOTIDE SEQUENCE</scope>
    <source>
        <strain evidence="2">Expedition CK06-06</strain>
    </source>
</reference>
<dbReference type="Gene3D" id="3.30.1330.60">
    <property type="entry name" value="OmpA-like domain"/>
    <property type="match status" value="1"/>
</dbReference>
<name>X1HAF9_9ZZZZ</name>
<dbReference type="AlphaFoldDB" id="X1HAF9"/>
<feature type="domain" description="OmpA-like" evidence="1">
    <location>
        <begin position="205"/>
        <end position="252"/>
    </location>
</feature>
<evidence type="ECO:0000313" key="2">
    <source>
        <dbReference type="EMBL" id="GAH66372.1"/>
    </source>
</evidence>
<proteinExistence type="predicted"/>